<evidence type="ECO:0000256" key="2">
    <source>
        <dbReference type="ARBA" id="ARBA00008779"/>
    </source>
</evidence>
<gene>
    <name evidence="9" type="primary">atsA_33</name>
    <name evidence="9" type="ORF">V144x_27180</name>
</gene>
<keyword evidence="6" id="KW-0106">Calcium</keyword>
<keyword evidence="4 7" id="KW-0732">Signal</keyword>
<dbReference type="RefSeq" id="WP_144985615.1">
    <property type="nucleotide sequence ID" value="NZ_CP037920.1"/>
</dbReference>
<evidence type="ECO:0000256" key="5">
    <source>
        <dbReference type="ARBA" id="ARBA00022801"/>
    </source>
</evidence>
<dbReference type="InterPro" id="IPR000917">
    <property type="entry name" value="Sulfatase_N"/>
</dbReference>
<keyword evidence="5 9" id="KW-0378">Hydrolase</keyword>
<dbReference type="EMBL" id="CP037920">
    <property type="protein sequence ID" value="QDT97246.1"/>
    <property type="molecule type" value="Genomic_DNA"/>
</dbReference>
<evidence type="ECO:0000256" key="6">
    <source>
        <dbReference type="ARBA" id="ARBA00022837"/>
    </source>
</evidence>
<evidence type="ECO:0000256" key="4">
    <source>
        <dbReference type="ARBA" id="ARBA00022729"/>
    </source>
</evidence>
<dbReference type="Proteomes" id="UP000318704">
    <property type="component" value="Chromosome"/>
</dbReference>
<comment type="cofactor">
    <cofactor evidence="1">
        <name>Ca(2+)</name>
        <dbReference type="ChEBI" id="CHEBI:29108"/>
    </cofactor>
</comment>
<comment type="similarity">
    <text evidence="2">Belongs to the sulfatase family.</text>
</comment>
<dbReference type="Gene3D" id="3.30.1120.10">
    <property type="match status" value="1"/>
</dbReference>
<name>A0A517VW65_9PLAN</name>
<keyword evidence="3" id="KW-0479">Metal-binding</keyword>
<evidence type="ECO:0000259" key="8">
    <source>
        <dbReference type="Pfam" id="PF00884"/>
    </source>
</evidence>
<dbReference type="SUPFAM" id="SSF53649">
    <property type="entry name" value="Alkaline phosphatase-like"/>
    <property type="match status" value="1"/>
</dbReference>
<evidence type="ECO:0000256" key="1">
    <source>
        <dbReference type="ARBA" id="ARBA00001913"/>
    </source>
</evidence>
<feature type="chain" id="PRO_5021962255" evidence="7">
    <location>
        <begin position="22"/>
        <end position="483"/>
    </location>
</feature>
<dbReference type="InterPro" id="IPR017850">
    <property type="entry name" value="Alkaline_phosphatase_core_sf"/>
</dbReference>
<dbReference type="Pfam" id="PF00884">
    <property type="entry name" value="Sulfatase"/>
    <property type="match status" value="1"/>
</dbReference>
<evidence type="ECO:0000313" key="9">
    <source>
        <dbReference type="EMBL" id="QDT97246.1"/>
    </source>
</evidence>
<organism evidence="9 10">
    <name type="scientific">Gimesia aquarii</name>
    <dbReference type="NCBI Taxonomy" id="2527964"/>
    <lineage>
        <taxon>Bacteria</taxon>
        <taxon>Pseudomonadati</taxon>
        <taxon>Planctomycetota</taxon>
        <taxon>Planctomycetia</taxon>
        <taxon>Planctomycetales</taxon>
        <taxon>Planctomycetaceae</taxon>
        <taxon>Gimesia</taxon>
    </lineage>
</organism>
<dbReference type="KEGG" id="gaw:V144x_27180"/>
<sequence precursor="true">MIRFLYLILLFTIFSPVSASAADRPNILFIFLDDFGWRDTSYMGSDFYETPNLDRLASEGMVFSDAYSCAANCAPARACLLSGQYTPRHEIYNVGTSPRGNAKHRKLEHIAGKDVLDPKIVTWAHQLQKAGYTTASMGKWHLSDDPIPYGFDINIGGTHSGSPPKGYYPPHKNVPGLKEAPQGEYLTDRLSDEAVKFIQKHKDKRWALYLTHFAVHTPLNAKKELVAKYKAKKTGKLHSHIAMATMIQSVDDGIGKIQATLETLGLVDNTVVVFFSDNGGYRRATDMKPLRGYKGTYYEGGIRVPFFVKWPGVVKSGTRSAEPVIGVDIYPTICEIGGASMPSSQPADGVSLVPLLNGSKKSFYKRPLYWHFPAYLQSSTGSKEQRDPLFRTRPCSIIRSGPWKLHQYFEDNQLELYNLKEDIGETHDLSSSKPEVTRQLLATLQQWQKTLGAPIPTRPNHKYDAEAEARAIKARSNTGNTKR</sequence>
<dbReference type="GO" id="GO:0046872">
    <property type="term" value="F:metal ion binding"/>
    <property type="evidence" value="ECO:0007669"/>
    <property type="project" value="UniProtKB-KW"/>
</dbReference>
<dbReference type="Gene3D" id="3.40.720.10">
    <property type="entry name" value="Alkaline Phosphatase, subunit A"/>
    <property type="match status" value="1"/>
</dbReference>
<evidence type="ECO:0000256" key="7">
    <source>
        <dbReference type="SAM" id="SignalP"/>
    </source>
</evidence>
<dbReference type="GO" id="GO:0004065">
    <property type="term" value="F:arylsulfatase activity"/>
    <property type="evidence" value="ECO:0007669"/>
    <property type="project" value="UniProtKB-EC"/>
</dbReference>
<feature type="domain" description="Sulfatase N-terminal" evidence="8">
    <location>
        <begin position="25"/>
        <end position="337"/>
    </location>
</feature>
<dbReference type="CDD" id="cd16144">
    <property type="entry name" value="ARS_like"/>
    <property type="match status" value="1"/>
</dbReference>
<proteinExistence type="inferred from homology"/>
<evidence type="ECO:0000313" key="10">
    <source>
        <dbReference type="Proteomes" id="UP000318704"/>
    </source>
</evidence>
<protein>
    <submittedName>
        <fullName evidence="9">Arylsulfatase</fullName>
        <ecNumber evidence="9">3.1.6.1</ecNumber>
    </submittedName>
</protein>
<dbReference type="AlphaFoldDB" id="A0A517VW65"/>
<evidence type="ECO:0000256" key="3">
    <source>
        <dbReference type="ARBA" id="ARBA00022723"/>
    </source>
</evidence>
<dbReference type="PANTHER" id="PTHR42693">
    <property type="entry name" value="ARYLSULFATASE FAMILY MEMBER"/>
    <property type="match status" value="1"/>
</dbReference>
<reference evidence="9 10" key="1">
    <citation type="submission" date="2019-03" db="EMBL/GenBank/DDBJ databases">
        <title>Deep-cultivation of Planctomycetes and their phenomic and genomic characterization uncovers novel biology.</title>
        <authorList>
            <person name="Wiegand S."/>
            <person name="Jogler M."/>
            <person name="Boedeker C."/>
            <person name="Pinto D."/>
            <person name="Vollmers J."/>
            <person name="Rivas-Marin E."/>
            <person name="Kohn T."/>
            <person name="Peeters S.H."/>
            <person name="Heuer A."/>
            <person name="Rast P."/>
            <person name="Oberbeckmann S."/>
            <person name="Bunk B."/>
            <person name="Jeske O."/>
            <person name="Meyerdierks A."/>
            <person name="Storesund J.E."/>
            <person name="Kallscheuer N."/>
            <person name="Luecker S."/>
            <person name="Lage O.M."/>
            <person name="Pohl T."/>
            <person name="Merkel B.J."/>
            <person name="Hornburger P."/>
            <person name="Mueller R.-W."/>
            <person name="Bruemmer F."/>
            <person name="Labrenz M."/>
            <person name="Spormann A.M."/>
            <person name="Op den Camp H."/>
            <person name="Overmann J."/>
            <person name="Amann R."/>
            <person name="Jetten M.S.M."/>
            <person name="Mascher T."/>
            <person name="Medema M.H."/>
            <person name="Devos D.P."/>
            <person name="Kaster A.-K."/>
            <person name="Ovreas L."/>
            <person name="Rohde M."/>
            <person name="Galperin M.Y."/>
            <person name="Jogler C."/>
        </authorList>
    </citation>
    <scope>NUCLEOTIDE SEQUENCE [LARGE SCALE GENOMIC DNA]</scope>
    <source>
        <strain evidence="9 10">V144</strain>
    </source>
</reference>
<accession>A0A517VW65</accession>
<dbReference type="InterPro" id="IPR050738">
    <property type="entry name" value="Sulfatase"/>
</dbReference>
<feature type="signal peptide" evidence="7">
    <location>
        <begin position="1"/>
        <end position="21"/>
    </location>
</feature>
<dbReference type="PANTHER" id="PTHR42693:SF42">
    <property type="entry name" value="ARYLSULFATASE G"/>
    <property type="match status" value="1"/>
</dbReference>
<dbReference type="EC" id="3.1.6.1" evidence="9"/>